<organism evidence="1 2">
    <name type="scientific">Mycobacterium europaeum</name>
    <dbReference type="NCBI Taxonomy" id="761804"/>
    <lineage>
        <taxon>Bacteria</taxon>
        <taxon>Bacillati</taxon>
        <taxon>Actinomycetota</taxon>
        <taxon>Actinomycetes</taxon>
        <taxon>Mycobacteriales</taxon>
        <taxon>Mycobacteriaceae</taxon>
        <taxon>Mycobacterium</taxon>
        <taxon>Mycobacterium simiae complex</taxon>
    </lineage>
</organism>
<name>A0A0U1D922_9MYCO</name>
<proteinExistence type="predicted"/>
<dbReference type="Proteomes" id="UP000199601">
    <property type="component" value="Unassembled WGS sequence"/>
</dbReference>
<keyword evidence="2" id="KW-1185">Reference proteome</keyword>
<dbReference type="RefSeq" id="WP_141659172.1">
    <property type="nucleotide sequence ID" value="NZ_CTEC01000001.1"/>
</dbReference>
<evidence type="ECO:0000313" key="1">
    <source>
        <dbReference type="EMBL" id="CQD10586.1"/>
    </source>
</evidence>
<dbReference type="EMBL" id="CTEC01000001">
    <property type="protein sequence ID" value="CQD10586.1"/>
    <property type="molecule type" value="Genomic_DNA"/>
</dbReference>
<sequence length="298" mass="33043">MTLLQTSVYPGGVLQVSDRRLTNSKTKSVITDSQNKAVSWCARRSVCFNGIARIDKAQKKPVSHWIAETLADHMTLDDGVEALRVGATKQIKKLPSTWDTRLSIIVAGIHDLAIMDNNQHITPIAAVRRISNYENPEAGPRFDEFVVHKVDMPFGQGRYLYGHNGWLSRDENKAMTKGLARMYGRPGGVKHAARLMIQMQRRIADRPKSSVGHDAMVVWIPAVLPNPNQATILTHPDEVDFTGQIPRFYFVRAGGVTTETFGPDWACGGWAHTNARATTTGNNQTISIKLLKVPKPPL</sequence>
<protein>
    <submittedName>
        <fullName evidence="1">Uncharacterized protein</fullName>
    </submittedName>
</protein>
<dbReference type="AlphaFoldDB" id="A0A0U1D922"/>
<gene>
    <name evidence="1" type="ORF">BN000_02185</name>
</gene>
<reference evidence="2" key="1">
    <citation type="submission" date="2015-03" db="EMBL/GenBank/DDBJ databases">
        <authorList>
            <person name="Urmite Genomes"/>
        </authorList>
    </citation>
    <scope>NUCLEOTIDE SEQUENCE [LARGE SCALE GENOMIC DNA]</scope>
    <source>
        <strain evidence="2">CSUR P1344</strain>
    </source>
</reference>
<accession>A0A0U1D922</accession>
<evidence type="ECO:0000313" key="2">
    <source>
        <dbReference type="Proteomes" id="UP000199601"/>
    </source>
</evidence>